<reference evidence="2 3" key="1">
    <citation type="journal article" date="2007" name="Int. J. Syst. Evol. Microbiol.">
        <title>Marixanthomonas ophiurae gen. nov., sp. nov., a marine bacterium of the family Flavobacteriaceae isolated from a deep-sea brittle star.</title>
        <authorList>
            <person name="Romanenko L.A."/>
            <person name="Uchino M."/>
            <person name="Frolova G.M."/>
            <person name="Mikhailov V.V."/>
        </authorList>
    </citation>
    <scope>NUCLEOTIDE SEQUENCE [LARGE SCALE GENOMIC DNA]</scope>
    <source>
        <strain evidence="2 3">KMM 3046</strain>
    </source>
</reference>
<name>A0A3E1Q7E8_9FLAO</name>
<dbReference type="RefSeq" id="WP_117160006.1">
    <property type="nucleotide sequence ID" value="NZ_QVID01000002.1"/>
</dbReference>
<evidence type="ECO:0000313" key="2">
    <source>
        <dbReference type="EMBL" id="RFN58056.1"/>
    </source>
</evidence>
<dbReference type="OrthoDB" id="947434at2"/>
<evidence type="ECO:0000259" key="1">
    <source>
        <dbReference type="Pfam" id="PF13568"/>
    </source>
</evidence>
<proteinExistence type="predicted"/>
<protein>
    <submittedName>
        <fullName evidence="2">PorT family protein</fullName>
    </submittedName>
</protein>
<dbReference type="Pfam" id="PF13568">
    <property type="entry name" value="OMP_b-brl_2"/>
    <property type="match status" value="1"/>
</dbReference>
<dbReference type="SUPFAM" id="SSF56925">
    <property type="entry name" value="OMPA-like"/>
    <property type="match status" value="1"/>
</dbReference>
<keyword evidence="3" id="KW-1185">Reference proteome</keyword>
<sequence length="204" mass="22025">MKKVFFIAVLTVFGVTATQAQEVRLGAKGGLNFSSFSGDGFDAFDDPEGRTSFHIGAFAEIPLSERFSIQPEVLYSGQGFDLISREGADDTEVQLDYINVPVMAKVYIVEGLYAEAGPQIGFNVKSEIDSDPDDEGSGDIAIDEDIINDVDFSVGVGAGYQFNNGLFLNARYNFGLSDVFNNEDLLIDSDAKNSVFAVSAGYSF</sequence>
<comment type="caution">
    <text evidence="2">The sequence shown here is derived from an EMBL/GenBank/DDBJ whole genome shotgun (WGS) entry which is preliminary data.</text>
</comment>
<dbReference type="EMBL" id="QVID01000002">
    <property type="protein sequence ID" value="RFN58056.1"/>
    <property type="molecule type" value="Genomic_DNA"/>
</dbReference>
<dbReference type="InterPro" id="IPR025665">
    <property type="entry name" value="Beta-barrel_OMP_2"/>
</dbReference>
<feature type="domain" description="Outer membrane protein beta-barrel" evidence="1">
    <location>
        <begin position="19"/>
        <end position="181"/>
    </location>
</feature>
<evidence type="ECO:0000313" key="3">
    <source>
        <dbReference type="Proteomes" id="UP000261082"/>
    </source>
</evidence>
<dbReference type="InterPro" id="IPR011250">
    <property type="entry name" value="OMP/PagP_B-barrel"/>
</dbReference>
<dbReference type="Proteomes" id="UP000261082">
    <property type="component" value="Unassembled WGS sequence"/>
</dbReference>
<organism evidence="2 3">
    <name type="scientific">Marixanthomonas ophiurae</name>
    <dbReference type="NCBI Taxonomy" id="387659"/>
    <lineage>
        <taxon>Bacteria</taxon>
        <taxon>Pseudomonadati</taxon>
        <taxon>Bacteroidota</taxon>
        <taxon>Flavobacteriia</taxon>
        <taxon>Flavobacteriales</taxon>
        <taxon>Flavobacteriaceae</taxon>
        <taxon>Marixanthomonas</taxon>
    </lineage>
</organism>
<dbReference type="Gene3D" id="2.40.160.20">
    <property type="match status" value="1"/>
</dbReference>
<accession>A0A3E1Q7E8</accession>
<gene>
    <name evidence="2" type="ORF">DZ858_12515</name>
</gene>
<dbReference type="AlphaFoldDB" id="A0A3E1Q7E8"/>